<sequence length="504" mass="55978">MSRSYSIRDHFAHCSQALRHLHSRLRQASPQLSHQVANQYDRLHLWDHDVGVTDGSLDRRLKMNSALFECVKEILGDLEEQLSPPESQDELPLALEEITDIMESLISLEPTLRSPAPLDTIPSVPMQAPAAQKLESTSTTPTLLTVVAEKKRSTSGRSDVDIVVCLDPYSGSNPTQDGLDLFLQRLPTTLEGSGIYARVLVSTYELGASTGASIRPLIDRLVRSLNRARHSDPERLLQFVGSHRGVSIAQAVASTLVVEGLVVDTDRPICGCTFFDAPYIIQPGFCKTQVATTQEKALEPANDADAIAIDCDFQRIAERLHINVLYPQPGVKGKRAIGEDEEFLSVIHHIARMSSPNIDLFKLFQIWNPSSGYNSCVGYTLSKGKRCGWGLYSSSVKDQLNAIGKKLSHTDPTEAELMDVATDALCHHHKRQASDIATKWKSLIYDLDLKHLSERIQNVQMDNDDSEGEKIGRADNVGRAPLGESEKEVRKEEKEKRKEVEQVQ</sequence>
<name>A0A2V1D0K5_9PLEO</name>
<dbReference type="OrthoDB" id="8062037at2759"/>
<evidence type="ECO:0000313" key="2">
    <source>
        <dbReference type="EMBL" id="PVH91013.1"/>
    </source>
</evidence>
<protein>
    <submittedName>
        <fullName evidence="2">Uncharacterized protein</fullName>
    </submittedName>
</protein>
<accession>A0A2V1D0K5</accession>
<dbReference type="Proteomes" id="UP000244855">
    <property type="component" value="Unassembled WGS sequence"/>
</dbReference>
<gene>
    <name evidence="2" type="ORF">DM02DRAFT_664426</name>
</gene>
<feature type="region of interest" description="Disordered" evidence="1">
    <location>
        <begin position="460"/>
        <end position="504"/>
    </location>
</feature>
<dbReference type="AlphaFoldDB" id="A0A2V1D0K5"/>
<feature type="compositionally biased region" description="Basic and acidic residues" evidence="1">
    <location>
        <begin position="484"/>
        <end position="504"/>
    </location>
</feature>
<reference evidence="2 3" key="1">
    <citation type="journal article" date="2018" name="Sci. Rep.">
        <title>Comparative genomics provides insights into the lifestyle and reveals functional heterogeneity of dark septate endophytic fungi.</title>
        <authorList>
            <person name="Knapp D.G."/>
            <person name="Nemeth J.B."/>
            <person name="Barry K."/>
            <person name="Hainaut M."/>
            <person name="Henrissat B."/>
            <person name="Johnson J."/>
            <person name="Kuo A."/>
            <person name="Lim J.H.P."/>
            <person name="Lipzen A."/>
            <person name="Nolan M."/>
            <person name="Ohm R.A."/>
            <person name="Tamas L."/>
            <person name="Grigoriev I.V."/>
            <person name="Spatafora J.W."/>
            <person name="Nagy L.G."/>
            <person name="Kovacs G.M."/>
        </authorList>
    </citation>
    <scope>NUCLEOTIDE SEQUENCE [LARGE SCALE GENOMIC DNA]</scope>
    <source>
        <strain evidence="2 3">DSE2036</strain>
    </source>
</reference>
<evidence type="ECO:0000256" key="1">
    <source>
        <dbReference type="SAM" id="MobiDB-lite"/>
    </source>
</evidence>
<proteinExistence type="predicted"/>
<keyword evidence="3" id="KW-1185">Reference proteome</keyword>
<organism evidence="2 3">
    <name type="scientific">Periconia macrospinosa</name>
    <dbReference type="NCBI Taxonomy" id="97972"/>
    <lineage>
        <taxon>Eukaryota</taxon>
        <taxon>Fungi</taxon>
        <taxon>Dikarya</taxon>
        <taxon>Ascomycota</taxon>
        <taxon>Pezizomycotina</taxon>
        <taxon>Dothideomycetes</taxon>
        <taxon>Pleosporomycetidae</taxon>
        <taxon>Pleosporales</taxon>
        <taxon>Massarineae</taxon>
        <taxon>Periconiaceae</taxon>
        <taxon>Periconia</taxon>
    </lineage>
</organism>
<dbReference type="STRING" id="97972.A0A2V1D0K5"/>
<evidence type="ECO:0000313" key="3">
    <source>
        <dbReference type="Proteomes" id="UP000244855"/>
    </source>
</evidence>
<dbReference type="EMBL" id="KZ805991">
    <property type="protein sequence ID" value="PVH91013.1"/>
    <property type="molecule type" value="Genomic_DNA"/>
</dbReference>